<sequence>MTQSQAFAIEVHGRSAGIVVGHDGDFTFFASDHSFRDLDRQVFRRVGQAERAAARVFAARRDHRRA</sequence>
<name>A0ABX2TFV5_9PROT</name>
<keyword evidence="2" id="KW-1185">Reference proteome</keyword>
<dbReference type="EMBL" id="JABFDB010000014">
    <property type="protein sequence ID" value="NYZ22023.1"/>
    <property type="molecule type" value="Genomic_DNA"/>
</dbReference>
<comment type="caution">
    <text evidence="1">The sequence shown here is derived from an EMBL/GenBank/DDBJ whole genome shotgun (WGS) entry which is preliminary data.</text>
</comment>
<gene>
    <name evidence="1" type="ORF">HND93_20095</name>
</gene>
<evidence type="ECO:0000313" key="1">
    <source>
        <dbReference type="EMBL" id="NYZ22023.1"/>
    </source>
</evidence>
<proteinExistence type="predicted"/>
<protein>
    <submittedName>
        <fullName evidence="1">Uncharacterized protein</fullName>
    </submittedName>
</protein>
<reference evidence="1 2" key="1">
    <citation type="submission" date="2020-05" db="EMBL/GenBank/DDBJ databases">
        <title>Azospirillum oleiclasticum sp. nov, a nitrogen-fixing and heavy crude oil-emulsifying bacterium isolated from the crude oil of Yumen Oilfield.</title>
        <authorList>
            <person name="Wu D."/>
            <person name="Cai M."/>
            <person name="Zhang X."/>
        </authorList>
    </citation>
    <scope>NUCLEOTIDE SEQUENCE [LARGE SCALE GENOMIC DNA]</scope>
    <source>
        <strain evidence="1 2">ROY-1-1-2</strain>
    </source>
</reference>
<dbReference type="RefSeq" id="WP_180283791.1">
    <property type="nucleotide sequence ID" value="NZ_JABFDB010000014.1"/>
</dbReference>
<organism evidence="1 2">
    <name type="scientific">Azospirillum oleiclasticum</name>
    <dbReference type="NCBI Taxonomy" id="2735135"/>
    <lineage>
        <taxon>Bacteria</taxon>
        <taxon>Pseudomonadati</taxon>
        <taxon>Pseudomonadota</taxon>
        <taxon>Alphaproteobacteria</taxon>
        <taxon>Rhodospirillales</taxon>
        <taxon>Azospirillaceae</taxon>
        <taxon>Azospirillum</taxon>
    </lineage>
</organism>
<accession>A0ABX2TFV5</accession>
<dbReference type="Proteomes" id="UP000584642">
    <property type="component" value="Unassembled WGS sequence"/>
</dbReference>
<evidence type="ECO:0000313" key="2">
    <source>
        <dbReference type="Proteomes" id="UP000584642"/>
    </source>
</evidence>